<keyword evidence="13" id="KW-1185">Reference proteome</keyword>
<dbReference type="SUPFAM" id="SSF47384">
    <property type="entry name" value="Homodimeric domain of signal transducing histidine kinase"/>
    <property type="match status" value="1"/>
</dbReference>
<feature type="transmembrane region" description="Helical" evidence="9">
    <location>
        <begin position="361"/>
        <end position="383"/>
    </location>
</feature>
<comment type="catalytic activity">
    <reaction evidence="1">
        <text>ATP + protein L-histidine = ADP + protein N-phospho-L-histidine.</text>
        <dbReference type="EC" id="2.7.13.3"/>
    </reaction>
</comment>
<dbReference type="Pfam" id="PF02518">
    <property type="entry name" value="HATPase_c"/>
    <property type="match status" value="1"/>
</dbReference>
<feature type="modified residue" description="4-aspartylphosphate" evidence="8">
    <location>
        <position position="714"/>
    </location>
</feature>
<evidence type="ECO:0000313" key="13">
    <source>
        <dbReference type="Proteomes" id="UP000235589"/>
    </source>
</evidence>
<dbReference type="SUPFAM" id="SSF52172">
    <property type="entry name" value="CheY-like"/>
    <property type="match status" value="1"/>
</dbReference>
<dbReference type="InterPro" id="IPR004358">
    <property type="entry name" value="Sig_transdc_His_kin-like_C"/>
</dbReference>
<evidence type="ECO:0000256" key="3">
    <source>
        <dbReference type="ARBA" id="ARBA00018672"/>
    </source>
</evidence>
<comment type="function">
    <text evidence="7">May play the central regulatory role in sporulation. It may be an element of the effector pathway responsible for the activation of sporulation genes in response to nutritional stress. Spo0A may act in concert with spo0H (a sigma factor) to control the expression of some genes that are critical to the sporulation process.</text>
</comment>
<dbReference type="InterPro" id="IPR036097">
    <property type="entry name" value="HisK_dim/P_sf"/>
</dbReference>
<dbReference type="InterPro" id="IPR007487">
    <property type="entry name" value="ABC_transpt-TYRBP-like"/>
</dbReference>
<dbReference type="InterPro" id="IPR001789">
    <property type="entry name" value="Sig_transdc_resp-reg_receiver"/>
</dbReference>
<dbReference type="InterPro" id="IPR036890">
    <property type="entry name" value="HATPase_C_sf"/>
</dbReference>
<dbReference type="KEGG" id="mpec:B9O19_00259"/>
<dbReference type="EMBL" id="CP020991">
    <property type="protein sequence ID" value="AUO18443.1"/>
    <property type="molecule type" value="Genomic_DNA"/>
</dbReference>
<dbReference type="InterPro" id="IPR003661">
    <property type="entry name" value="HisK_dim/P_dom"/>
</dbReference>
<dbReference type="SUPFAM" id="SSF55874">
    <property type="entry name" value="ATPase domain of HSP90 chaperone/DNA topoisomerase II/histidine kinase"/>
    <property type="match status" value="1"/>
</dbReference>
<evidence type="ECO:0000259" key="10">
    <source>
        <dbReference type="PROSITE" id="PS50109"/>
    </source>
</evidence>
<evidence type="ECO:0000256" key="6">
    <source>
        <dbReference type="ARBA" id="ARBA00023012"/>
    </source>
</evidence>
<dbReference type="PROSITE" id="PS50110">
    <property type="entry name" value="RESPONSE_REGULATORY"/>
    <property type="match status" value="1"/>
</dbReference>
<feature type="domain" description="Response regulatory" evidence="11">
    <location>
        <begin position="662"/>
        <end position="783"/>
    </location>
</feature>
<keyword evidence="9" id="KW-1133">Transmembrane helix</keyword>
<dbReference type="SMART" id="SM00448">
    <property type="entry name" value="REC"/>
    <property type="match status" value="1"/>
</dbReference>
<keyword evidence="5 12" id="KW-0808">Transferase</keyword>
<dbReference type="AlphaFoldDB" id="A0A2K9NZH1"/>
<dbReference type="InterPro" id="IPR005467">
    <property type="entry name" value="His_kinase_dom"/>
</dbReference>
<evidence type="ECO:0000256" key="1">
    <source>
        <dbReference type="ARBA" id="ARBA00000085"/>
    </source>
</evidence>
<dbReference type="Gene3D" id="3.30.565.10">
    <property type="entry name" value="Histidine kinase-like ATPase, C-terminal domain"/>
    <property type="match status" value="1"/>
</dbReference>
<keyword evidence="5 12" id="KW-0418">Kinase</keyword>
<feature type="domain" description="Histidine kinase" evidence="10">
    <location>
        <begin position="419"/>
        <end position="639"/>
    </location>
</feature>
<evidence type="ECO:0000256" key="9">
    <source>
        <dbReference type="SAM" id="Phobius"/>
    </source>
</evidence>
<accession>A0A2K9NZH1</accession>
<dbReference type="SMART" id="SM00387">
    <property type="entry name" value="HATPase_c"/>
    <property type="match status" value="1"/>
</dbReference>
<dbReference type="PROSITE" id="PS50109">
    <property type="entry name" value="HIS_KIN"/>
    <property type="match status" value="1"/>
</dbReference>
<keyword evidence="6" id="KW-0902">Two-component regulatory system</keyword>
<organism evidence="12 13">
    <name type="scientific">Monoglobus pectinilyticus</name>
    <dbReference type="NCBI Taxonomy" id="1981510"/>
    <lineage>
        <taxon>Bacteria</taxon>
        <taxon>Bacillati</taxon>
        <taxon>Bacillota</taxon>
        <taxon>Clostridia</taxon>
        <taxon>Monoglobales</taxon>
        <taxon>Monoglobaceae</taxon>
        <taxon>Monoglobus</taxon>
    </lineage>
</organism>
<dbReference type="Pfam" id="PF00072">
    <property type="entry name" value="Response_reg"/>
    <property type="match status" value="1"/>
</dbReference>
<evidence type="ECO:0000256" key="8">
    <source>
        <dbReference type="PROSITE-ProRule" id="PRU00169"/>
    </source>
</evidence>
<keyword evidence="9" id="KW-0472">Membrane</keyword>
<dbReference type="GeneID" id="98061688"/>
<dbReference type="CDD" id="cd17546">
    <property type="entry name" value="REC_hyHK_CKI1_RcsC-like"/>
    <property type="match status" value="1"/>
</dbReference>
<reference evidence="12 13" key="1">
    <citation type="submission" date="2017-04" db="EMBL/GenBank/DDBJ databases">
        <title>Monoglobus pectinilyticus 14 draft genome.</title>
        <authorList>
            <person name="Kim C."/>
            <person name="Rosendale D.I."/>
            <person name="Kelly W.J."/>
            <person name="Tannock G.W."/>
            <person name="Patchett M.L."/>
            <person name="Jordens J.Z."/>
        </authorList>
    </citation>
    <scope>NUCLEOTIDE SEQUENCE [LARGE SCALE GENOMIC DNA]</scope>
    <source>
        <strain evidence="12 13">14</strain>
    </source>
</reference>
<dbReference type="RefSeq" id="WP_102364741.1">
    <property type="nucleotide sequence ID" value="NZ_CP020991.1"/>
</dbReference>
<dbReference type="InterPro" id="IPR011006">
    <property type="entry name" value="CheY-like_superfamily"/>
</dbReference>
<dbReference type="Gene3D" id="3.40.50.2300">
    <property type="match status" value="3"/>
</dbReference>
<dbReference type="EC" id="2.7.13.3" evidence="2"/>
<dbReference type="PANTHER" id="PTHR45339:SF1">
    <property type="entry name" value="HYBRID SIGNAL TRANSDUCTION HISTIDINE KINASE J"/>
    <property type="match status" value="1"/>
</dbReference>
<dbReference type="Proteomes" id="UP000235589">
    <property type="component" value="Chromosome"/>
</dbReference>
<gene>
    <name evidence="12" type="ORF">B9O19_00259</name>
</gene>
<evidence type="ECO:0000256" key="2">
    <source>
        <dbReference type="ARBA" id="ARBA00012438"/>
    </source>
</evidence>
<dbReference type="GO" id="GO:0000155">
    <property type="term" value="F:phosphorelay sensor kinase activity"/>
    <property type="evidence" value="ECO:0007669"/>
    <property type="project" value="InterPro"/>
</dbReference>
<keyword evidence="9" id="KW-0812">Transmembrane</keyword>
<dbReference type="Gene3D" id="1.10.287.130">
    <property type="match status" value="1"/>
</dbReference>
<feature type="transmembrane region" description="Helical" evidence="9">
    <location>
        <begin position="12"/>
        <end position="29"/>
    </location>
</feature>
<evidence type="ECO:0000256" key="7">
    <source>
        <dbReference type="ARBA" id="ARBA00024867"/>
    </source>
</evidence>
<sequence>MFIFRTKHIQKLKYFMFFTIIFIIFSISYTNGFSEENNNVSSDKNIQVLFISSYSPSNTSVLKQLEGIRETLDGSVTLESEFLNSNIINDNKNDALFYDILNYHISSYENNFDIVIVGDDEALDLVLKYQNVLFPNTPIIFEGIENKFIAEKAAMDPLITGSIEKLNIENNIHTALNLYPDAKNIIAISDNTLTGIGDRDQFYAEQEQFSNIIFKDINSSELNEEEFVSALSKLNNDSILFYLNMNETIDKKQYSDYEVCKLITENTTIPTFCLTDLNIGNGYLGGAVLSSKQSGIIAANTVNSIINGQNISEIPLSENSSSKYKFDFKVMKKYHISSSSLPSNSIYVNYEKSFREKYGKLLAIGSILIMILLLLIQFVIKWFESRMKNRKLEISTSTLKEALKISERNGIAKSEYLNCVSNEIKQPMSTLISLINRTKKELNDSEKTKQNINAIDDTAHTLFNSVNELLNISNLDIQTLEINHEPFKLSRVLNDLRQTFSYLCNERNITFSENRYDITENNYYGDSYKLGLLLSNLLTNALKYTENGNTIDLKSTQKPSGDKNYAILEFVVSDTGIGMSKDKLDKVFSNNYNNDSAQNGSGLGLSMTKKYISMMNGNISAISTEGEGTSITVTIPLEICEKDGKQVRVYKSPEEYNFSGKTILIAEDNELNLAILDDVLKTVNFKTMIAKNGREAVYTFNKAQYKDIDVILMDVDMPIMDGYEAANTIRKSKHANSSTIPIIAMSQDVYEDDVEKILNNGFNSHVIKPVDADELYYTLEKYLETSEQT</sequence>
<dbReference type="InterPro" id="IPR003594">
    <property type="entry name" value="HATPase_dom"/>
</dbReference>
<dbReference type="PRINTS" id="PR00344">
    <property type="entry name" value="BCTRLSENSOR"/>
</dbReference>
<proteinExistence type="predicted"/>
<protein>
    <recommendedName>
        <fullName evidence="3">Stage 0 sporulation protein A homolog</fullName>
        <ecNumber evidence="2">2.7.13.3</ecNumber>
    </recommendedName>
</protein>
<dbReference type="OrthoDB" id="9805474at2"/>
<dbReference type="PANTHER" id="PTHR45339">
    <property type="entry name" value="HYBRID SIGNAL TRANSDUCTION HISTIDINE KINASE J"/>
    <property type="match status" value="1"/>
</dbReference>
<evidence type="ECO:0000256" key="5">
    <source>
        <dbReference type="ARBA" id="ARBA00022777"/>
    </source>
</evidence>
<name>A0A2K9NZH1_9FIRM</name>
<evidence type="ECO:0000313" key="12">
    <source>
        <dbReference type="EMBL" id="AUO18443.1"/>
    </source>
</evidence>
<dbReference type="CDD" id="cd00082">
    <property type="entry name" value="HisKA"/>
    <property type="match status" value="1"/>
</dbReference>
<dbReference type="Pfam" id="PF04392">
    <property type="entry name" value="ABC_sub_bind"/>
    <property type="match status" value="1"/>
</dbReference>
<evidence type="ECO:0000259" key="11">
    <source>
        <dbReference type="PROSITE" id="PS50110"/>
    </source>
</evidence>
<keyword evidence="4 8" id="KW-0597">Phosphoprotein</keyword>
<evidence type="ECO:0000256" key="4">
    <source>
        <dbReference type="ARBA" id="ARBA00022553"/>
    </source>
</evidence>